<dbReference type="SMART" id="SM00347">
    <property type="entry name" value="HTH_MARR"/>
    <property type="match status" value="1"/>
</dbReference>
<sequence>MPKWGYFLSFVLQINSGAVCSGLVPTVRNQPIDQTRLQRFMGYRLTRIKLSVHKRFLQALADWELGPSEFSLLVLVDANPGIFQRQISQALDISPPNLVPLVERLVERGLIERRASAEDRRLQQLVLTPAGKRLQIRAEQAVECFERDLEQALSAAERQCLSVALDKLQARLGERAQDG</sequence>
<dbReference type="PRINTS" id="PR00598">
    <property type="entry name" value="HTHMARR"/>
</dbReference>
<evidence type="ECO:0000313" key="3">
    <source>
        <dbReference type="Proteomes" id="UP000267035"/>
    </source>
</evidence>
<evidence type="ECO:0000313" key="2">
    <source>
        <dbReference type="EMBL" id="RMW97038.1"/>
    </source>
</evidence>
<dbReference type="PANTHER" id="PTHR33164">
    <property type="entry name" value="TRANSCRIPTIONAL REGULATOR, MARR FAMILY"/>
    <property type="match status" value="1"/>
</dbReference>
<dbReference type="InterPro" id="IPR000835">
    <property type="entry name" value="HTH_MarR-typ"/>
</dbReference>
<dbReference type="Proteomes" id="UP000267035">
    <property type="component" value="Unassembled WGS sequence"/>
</dbReference>
<dbReference type="SUPFAM" id="SSF46785">
    <property type="entry name" value="Winged helix' DNA-binding domain"/>
    <property type="match status" value="1"/>
</dbReference>
<dbReference type="PROSITE" id="PS50995">
    <property type="entry name" value="HTH_MARR_2"/>
    <property type="match status" value="1"/>
</dbReference>
<reference evidence="2 3" key="1">
    <citation type="submission" date="2018-10" db="EMBL/GenBank/DDBJ databases">
        <title>Comamonadaceae CDC group NO-1 genome sequencing and assembly.</title>
        <authorList>
            <person name="Bernier A.-M."/>
            <person name="Bernard K."/>
        </authorList>
    </citation>
    <scope>NUCLEOTIDE SEQUENCE [LARGE SCALE GENOMIC DNA]</scope>
    <source>
        <strain evidence="2 3">NML161473</strain>
    </source>
</reference>
<organism evidence="2 3">
    <name type="scientific">Allofranklinella schreckenbergeri</name>
    <dbReference type="NCBI Taxonomy" id="1076744"/>
    <lineage>
        <taxon>Bacteria</taxon>
        <taxon>Pseudomonadati</taxon>
        <taxon>Pseudomonadota</taxon>
        <taxon>Betaproteobacteria</taxon>
        <taxon>Burkholderiales</taxon>
        <taxon>Comamonadaceae</taxon>
        <taxon>Allofranklinella</taxon>
    </lineage>
</organism>
<proteinExistence type="predicted"/>
<accession>A0A3M6Q3U6</accession>
<dbReference type="Gene3D" id="1.10.10.10">
    <property type="entry name" value="Winged helix-like DNA-binding domain superfamily/Winged helix DNA-binding domain"/>
    <property type="match status" value="1"/>
</dbReference>
<dbReference type="InterPro" id="IPR036390">
    <property type="entry name" value="WH_DNA-bd_sf"/>
</dbReference>
<dbReference type="PANTHER" id="PTHR33164:SF57">
    <property type="entry name" value="MARR-FAMILY TRANSCRIPTIONAL REGULATOR"/>
    <property type="match status" value="1"/>
</dbReference>
<dbReference type="Pfam" id="PF12802">
    <property type="entry name" value="MarR_2"/>
    <property type="match status" value="1"/>
</dbReference>
<dbReference type="GO" id="GO:0006950">
    <property type="term" value="P:response to stress"/>
    <property type="evidence" value="ECO:0007669"/>
    <property type="project" value="TreeGrafter"/>
</dbReference>
<gene>
    <name evidence="2" type="ORF">EBQ25_10430</name>
</gene>
<dbReference type="EMBL" id="RDQL01000016">
    <property type="protein sequence ID" value="RMW97038.1"/>
    <property type="molecule type" value="Genomic_DNA"/>
</dbReference>
<feature type="domain" description="HTH marR-type" evidence="1">
    <location>
        <begin position="38"/>
        <end position="170"/>
    </location>
</feature>
<dbReference type="AlphaFoldDB" id="A0A3M6Q3U6"/>
<protein>
    <submittedName>
        <fullName evidence="2">MarR family transcriptional regulator</fullName>
    </submittedName>
</protein>
<dbReference type="GO" id="GO:0003700">
    <property type="term" value="F:DNA-binding transcription factor activity"/>
    <property type="evidence" value="ECO:0007669"/>
    <property type="project" value="InterPro"/>
</dbReference>
<keyword evidence="3" id="KW-1185">Reference proteome</keyword>
<dbReference type="InterPro" id="IPR039422">
    <property type="entry name" value="MarR/SlyA-like"/>
</dbReference>
<name>A0A3M6Q3U6_9BURK</name>
<dbReference type="InterPro" id="IPR036388">
    <property type="entry name" value="WH-like_DNA-bd_sf"/>
</dbReference>
<comment type="caution">
    <text evidence="2">The sequence shown here is derived from an EMBL/GenBank/DDBJ whole genome shotgun (WGS) entry which is preliminary data.</text>
</comment>
<evidence type="ECO:0000259" key="1">
    <source>
        <dbReference type="PROSITE" id="PS50995"/>
    </source>
</evidence>